<feature type="binding site" evidence="11">
    <location>
        <position position="437"/>
    </location>
    <ligand>
        <name>Zn(2+)</name>
        <dbReference type="ChEBI" id="CHEBI:29105"/>
        <label>2</label>
    </ligand>
</feature>
<sequence>MPSILQVALDTPLHRLFDYRLPDALGPVRAGSLIEVPFGRARQVGIALGESTHSEHAGKLRDVLRVLDDRPPLPPAILRLAQFCADYYHYPLGAILLAALPPRLKNATPFAPDTPWLTLTDAGRAAEPSPRARAQRALLDALRAGPLARETLRARKQDRHAALLVTSGWAAWTRAAPIPQRAPTTAPCPPATAEQQAALDALLPALGTFGVHLVHGVTGSGKTELYLRLIDAVLAGGRQALVLIPEIALTPQLEQHFRTRFPGRRIATLHSGLSETTRAENWLAAPDCDVLLGTRLSVFAPLPRLGLIVVDEEHDGSFKQQDGLRYSARDVAIARAKQADLPVVLGSATPSLESYAQALSGRYRMIELKARAISVARLPDVELADLRHLPQEHGLTRPALAALTETLSRGEQSLVFLNRRGYAPALYCPSCAWVSPCPRCSARLVLHRTAHRLRCHHCGYEERIPHACPNCGNPDLKPLGQGTQRLEETLAAALPAARIRRIDRDTMRPRAWAELGEAVRAREVDILVGTQMLAKGHDFPDMTLALILDTDGALYSPDFRATERLFAQLMQVAGRAGRADKPGRVLIQTAFPDHPLFRYLQRHDYAGYARELLAERKQMELPPYARQVLMRAEATTMDAALAFLQRAAALAPEVPEVSVFCATPAPMARVANLERAQLLVQSASRQALQAFVRAWRPQLETIRPRIARWSLDVDPLVF</sequence>
<keyword evidence="8 11" id="KW-0067">ATP-binding</keyword>
<keyword evidence="6 11" id="KW-0347">Helicase</keyword>
<dbReference type="PANTHER" id="PTHR30580">
    <property type="entry name" value="PRIMOSOMAL PROTEIN N"/>
    <property type="match status" value="1"/>
</dbReference>
<evidence type="ECO:0000313" key="14">
    <source>
        <dbReference type="EMBL" id="WRS39215.1"/>
    </source>
</evidence>
<dbReference type="CDD" id="cd17929">
    <property type="entry name" value="DEXHc_priA"/>
    <property type="match status" value="1"/>
</dbReference>
<evidence type="ECO:0000256" key="3">
    <source>
        <dbReference type="ARBA" id="ARBA00022723"/>
    </source>
</evidence>
<dbReference type="RefSeq" id="WP_324779748.1">
    <property type="nucleotide sequence ID" value="NZ_CP141769.1"/>
</dbReference>
<keyword evidence="2 11" id="KW-0235">DNA replication</keyword>
<evidence type="ECO:0000256" key="9">
    <source>
        <dbReference type="ARBA" id="ARBA00023125"/>
    </source>
</evidence>
<evidence type="ECO:0000256" key="10">
    <source>
        <dbReference type="ARBA" id="ARBA00023235"/>
    </source>
</evidence>
<dbReference type="NCBIfam" id="TIGR00595">
    <property type="entry name" value="priA"/>
    <property type="match status" value="1"/>
</dbReference>
<dbReference type="InterPro" id="IPR040498">
    <property type="entry name" value="PriA_CRR"/>
</dbReference>
<keyword evidence="3 11" id="KW-0479">Metal-binding</keyword>
<evidence type="ECO:0000256" key="8">
    <source>
        <dbReference type="ARBA" id="ARBA00022840"/>
    </source>
</evidence>
<dbReference type="PANTHER" id="PTHR30580:SF0">
    <property type="entry name" value="PRIMOSOMAL PROTEIN N"/>
    <property type="match status" value="1"/>
</dbReference>
<dbReference type="Pfam" id="PF18319">
    <property type="entry name" value="Zn_ribbon_PriA"/>
    <property type="match status" value="1"/>
</dbReference>
<organism evidence="14 15">
    <name type="scientific">Thiobacillus sedimenti</name>
    <dbReference type="NCBI Taxonomy" id="3110231"/>
    <lineage>
        <taxon>Bacteria</taxon>
        <taxon>Pseudomonadati</taxon>
        <taxon>Pseudomonadota</taxon>
        <taxon>Betaproteobacteria</taxon>
        <taxon>Nitrosomonadales</taxon>
        <taxon>Thiobacillaceae</taxon>
        <taxon>Thiobacillus</taxon>
    </lineage>
</organism>
<evidence type="ECO:0000313" key="15">
    <source>
        <dbReference type="Proteomes" id="UP001334732"/>
    </source>
</evidence>
<reference evidence="14 15" key="1">
    <citation type="submission" date="2023-12" db="EMBL/GenBank/DDBJ databases">
        <title>Thiobacillus sedimentum sp. nov., a chemolithoautotrophic sulfur-oxidizing bacterium isolated from freshwater sediment.</title>
        <authorList>
            <person name="Luo J."/>
            <person name="Dai C."/>
        </authorList>
    </citation>
    <scope>NUCLEOTIDE SEQUENCE [LARGE SCALE GENOMIC DNA]</scope>
    <source>
        <strain evidence="14 15">SCUT-2</strain>
    </source>
</reference>
<feature type="binding site" evidence="11">
    <location>
        <position position="455"/>
    </location>
    <ligand>
        <name>Zn(2+)</name>
        <dbReference type="ChEBI" id="CHEBI:29105"/>
        <label>2</label>
    </ligand>
</feature>
<dbReference type="Proteomes" id="UP001334732">
    <property type="component" value="Chromosome"/>
</dbReference>
<dbReference type="Gene3D" id="3.40.1440.60">
    <property type="entry name" value="PriA, 3(prime) DNA-binding domain"/>
    <property type="match status" value="1"/>
</dbReference>
<dbReference type="Pfam" id="PF00270">
    <property type="entry name" value="DEAD"/>
    <property type="match status" value="1"/>
</dbReference>
<dbReference type="GO" id="GO:0016787">
    <property type="term" value="F:hydrolase activity"/>
    <property type="evidence" value="ECO:0007669"/>
    <property type="project" value="UniProtKB-KW"/>
</dbReference>
<dbReference type="InterPro" id="IPR001650">
    <property type="entry name" value="Helicase_C-like"/>
</dbReference>
<comment type="cofactor">
    <cofactor evidence="11">
        <name>Zn(2+)</name>
        <dbReference type="ChEBI" id="CHEBI:29105"/>
    </cofactor>
    <text evidence="11">Binds 2 zinc ions per subunit.</text>
</comment>
<feature type="domain" description="Helicase C-terminal" evidence="13">
    <location>
        <begin position="463"/>
        <end position="629"/>
    </location>
</feature>
<dbReference type="InterPro" id="IPR041236">
    <property type="entry name" value="PriA_C"/>
</dbReference>
<dbReference type="SMART" id="SM00487">
    <property type="entry name" value="DEXDc"/>
    <property type="match status" value="1"/>
</dbReference>
<accession>A0ABZ1CJG4</accession>
<dbReference type="HAMAP" id="MF_00983">
    <property type="entry name" value="PriA"/>
    <property type="match status" value="1"/>
</dbReference>
<dbReference type="NCBIfam" id="NF004067">
    <property type="entry name" value="PRK05580.1-4"/>
    <property type="match status" value="1"/>
</dbReference>
<keyword evidence="10 11" id="KW-0413">Isomerase</keyword>
<gene>
    <name evidence="11" type="primary">priA</name>
    <name evidence="14" type="ORF">VA613_14600</name>
</gene>
<feature type="domain" description="Helicase ATP-binding" evidence="12">
    <location>
        <begin position="203"/>
        <end position="368"/>
    </location>
</feature>
<feature type="binding site" evidence="11">
    <location>
        <position position="458"/>
    </location>
    <ligand>
        <name>Zn(2+)</name>
        <dbReference type="ChEBI" id="CHEBI:29105"/>
        <label>2</label>
    </ligand>
</feature>
<proteinExistence type="inferred from homology"/>
<dbReference type="Gene3D" id="3.40.50.300">
    <property type="entry name" value="P-loop containing nucleotide triphosphate hydrolases"/>
    <property type="match status" value="2"/>
</dbReference>
<dbReference type="PROSITE" id="PS51192">
    <property type="entry name" value="HELICASE_ATP_BIND_1"/>
    <property type="match status" value="1"/>
</dbReference>
<evidence type="ECO:0000256" key="1">
    <source>
        <dbReference type="ARBA" id="ARBA00022515"/>
    </source>
</evidence>
<protein>
    <recommendedName>
        <fullName evidence="11">Replication restart protein PriA</fullName>
    </recommendedName>
    <alternativeName>
        <fullName evidence="11">ATP-dependent DNA helicase PriA</fullName>
        <ecNumber evidence="11">5.6.2.4</ecNumber>
    </alternativeName>
    <alternativeName>
        <fullName evidence="11">DNA 3'-5' helicase PriA</fullName>
    </alternativeName>
</protein>
<dbReference type="Pfam" id="PF17764">
    <property type="entry name" value="PriA_3primeBD"/>
    <property type="match status" value="1"/>
</dbReference>
<keyword evidence="15" id="KW-1185">Reference proteome</keyword>
<evidence type="ECO:0000256" key="11">
    <source>
        <dbReference type="HAMAP-Rule" id="MF_00983"/>
    </source>
</evidence>
<dbReference type="InterPro" id="IPR027417">
    <property type="entry name" value="P-loop_NTPase"/>
</dbReference>
<keyword evidence="9 11" id="KW-0238">DNA-binding</keyword>
<keyword evidence="1 11" id="KW-0639">Primosome</keyword>
<dbReference type="InterPro" id="IPR041222">
    <property type="entry name" value="PriA_3primeBD"/>
</dbReference>
<feature type="binding site" evidence="11">
    <location>
        <position position="428"/>
    </location>
    <ligand>
        <name>Zn(2+)</name>
        <dbReference type="ChEBI" id="CHEBI:29105"/>
        <label>1</label>
    </ligand>
</feature>
<comment type="catalytic activity">
    <reaction evidence="11">
        <text>ATP + H2O = ADP + phosphate + H(+)</text>
        <dbReference type="Rhea" id="RHEA:13065"/>
        <dbReference type="ChEBI" id="CHEBI:15377"/>
        <dbReference type="ChEBI" id="CHEBI:15378"/>
        <dbReference type="ChEBI" id="CHEBI:30616"/>
        <dbReference type="ChEBI" id="CHEBI:43474"/>
        <dbReference type="ChEBI" id="CHEBI:456216"/>
        <dbReference type="EC" id="5.6.2.4"/>
    </reaction>
</comment>
<dbReference type="Pfam" id="PF00271">
    <property type="entry name" value="Helicase_C"/>
    <property type="match status" value="1"/>
</dbReference>
<dbReference type="CDD" id="cd18804">
    <property type="entry name" value="SF2_C_priA"/>
    <property type="match status" value="1"/>
</dbReference>
<dbReference type="InterPro" id="IPR005259">
    <property type="entry name" value="PriA"/>
</dbReference>
<keyword evidence="5 11" id="KW-0378">Hydrolase</keyword>
<dbReference type="SMART" id="SM00490">
    <property type="entry name" value="HELICc"/>
    <property type="match status" value="1"/>
</dbReference>
<comment type="subunit">
    <text evidence="11">Component of the replication restart primosome.</text>
</comment>
<dbReference type="EC" id="5.6.2.4" evidence="11"/>
<feature type="binding site" evidence="11">
    <location>
        <position position="440"/>
    </location>
    <ligand>
        <name>Zn(2+)</name>
        <dbReference type="ChEBI" id="CHEBI:29105"/>
        <label>2</label>
    </ligand>
</feature>
<evidence type="ECO:0000256" key="5">
    <source>
        <dbReference type="ARBA" id="ARBA00022801"/>
    </source>
</evidence>
<dbReference type="Pfam" id="PF18074">
    <property type="entry name" value="PriA_C"/>
    <property type="match status" value="1"/>
</dbReference>
<keyword evidence="7 11" id="KW-0862">Zinc</keyword>
<feature type="binding site" evidence="11">
    <location>
        <position position="468"/>
    </location>
    <ligand>
        <name>Zn(2+)</name>
        <dbReference type="ChEBI" id="CHEBI:29105"/>
        <label>1</label>
    </ligand>
</feature>
<feature type="binding site" evidence="11">
    <location>
        <position position="471"/>
    </location>
    <ligand>
        <name>Zn(2+)</name>
        <dbReference type="ChEBI" id="CHEBI:29105"/>
        <label>1</label>
    </ligand>
</feature>
<evidence type="ECO:0000256" key="4">
    <source>
        <dbReference type="ARBA" id="ARBA00022741"/>
    </source>
</evidence>
<dbReference type="InterPro" id="IPR014001">
    <property type="entry name" value="Helicase_ATP-bd"/>
</dbReference>
<evidence type="ECO:0000256" key="7">
    <source>
        <dbReference type="ARBA" id="ARBA00022833"/>
    </source>
</evidence>
<evidence type="ECO:0000256" key="2">
    <source>
        <dbReference type="ARBA" id="ARBA00022705"/>
    </source>
</evidence>
<comment type="similarity">
    <text evidence="11">Belongs to the helicase family. PriA subfamily.</text>
</comment>
<keyword evidence="4 11" id="KW-0547">Nucleotide-binding</keyword>
<dbReference type="SUPFAM" id="SSF52540">
    <property type="entry name" value="P-loop containing nucleoside triphosphate hydrolases"/>
    <property type="match status" value="1"/>
</dbReference>
<evidence type="ECO:0000259" key="12">
    <source>
        <dbReference type="PROSITE" id="PS51192"/>
    </source>
</evidence>
<feature type="binding site" evidence="11">
    <location>
        <position position="431"/>
    </location>
    <ligand>
        <name>Zn(2+)</name>
        <dbReference type="ChEBI" id="CHEBI:29105"/>
        <label>1</label>
    </ligand>
</feature>
<comment type="catalytic activity">
    <reaction evidence="11">
        <text>Couples ATP hydrolysis with the unwinding of duplex DNA by translocating in the 3'-5' direction.</text>
        <dbReference type="EC" id="5.6.2.4"/>
    </reaction>
</comment>
<evidence type="ECO:0000259" key="13">
    <source>
        <dbReference type="PROSITE" id="PS51194"/>
    </source>
</evidence>
<dbReference type="InterPro" id="IPR042115">
    <property type="entry name" value="PriA_3primeBD_sf"/>
</dbReference>
<name>A0ABZ1CJG4_9PROT</name>
<dbReference type="EMBL" id="CP141769">
    <property type="protein sequence ID" value="WRS39215.1"/>
    <property type="molecule type" value="Genomic_DNA"/>
</dbReference>
<evidence type="ECO:0000256" key="6">
    <source>
        <dbReference type="ARBA" id="ARBA00022806"/>
    </source>
</evidence>
<dbReference type="PROSITE" id="PS51194">
    <property type="entry name" value="HELICASE_CTER"/>
    <property type="match status" value="1"/>
</dbReference>
<comment type="function">
    <text evidence="11">Initiates the restart of stalled replication forks, which reloads the replicative helicase on sites other than the origin of replication. Recognizes and binds to abandoned replication forks and remodels them to uncover a helicase loading site. Promotes assembly of the primosome at these replication forks.</text>
</comment>
<dbReference type="InterPro" id="IPR011545">
    <property type="entry name" value="DEAD/DEAH_box_helicase_dom"/>
</dbReference>